<feature type="region of interest" description="Disordered" evidence="2">
    <location>
        <begin position="830"/>
        <end position="877"/>
    </location>
</feature>
<dbReference type="OMA" id="NKLGHPN"/>
<dbReference type="InterPro" id="IPR040155">
    <property type="entry name" value="CEBPZ/Mak21-like"/>
</dbReference>
<dbReference type="InterPro" id="IPR005612">
    <property type="entry name" value="CCAAT-binding_factor"/>
</dbReference>
<dbReference type="GO" id="GO:0005634">
    <property type="term" value="C:nucleus"/>
    <property type="evidence" value="ECO:0007669"/>
    <property type="project" value="UniProtKB-ARBA"/>
</dbReference>
<dbReference type="EnsemblMetazoa" id="tetur12g02900.1">
    <property type="protein sequence ID" value="tetur12g02900.1"/>
    <property type="gene ID" value="tetur12g02900"/>
</dbReference>
<feature type="region of interest" description="Disordered" evidence="2">
    <location>
        <begin position="730"/>
        <end position="814"/>
    </location>
</feature>
<dbReference type="Proteomes" id="UP000015104">
    <property type="component" value="Unassembled WGS sequence"/>
</dbReference>
<feature type="compositionally biased region" description="Basic and acidic residues" evidence="2">
    <location>
        <begin position="503"/>
        <end position="513"/>
    </location>
</feature>
<dbReference type="STRING" id="32264.T1KIX4"/>
<feature type="compositionally biased region" description="Acidic residues" evidence="2">
    <location>
        <begin position="478"/>
        <end position="494"/>
    </location>
</feature>
<name>T1KIX4_TETUR</name>
<dbReference type="OrthoDB" id="28947at2759"/>
<feature type="compositionally biased region" description="Basic residues" evidence="2">
    <location>
        <begin position="856"/>
        <end position="877"/>
    </location>
</feature>
<feature type="domain" description="CCAAT-binding factor" evidence="3">
    <location>
        <begin position="361"/>
        <end position="599"/>
    </location>
</feature>
<dbReference type="AlphaFoldDB" id="T1KIX4"/>
<keyword evidence="5" id="KW-1185">Reference proteome</keyword>
<comment type="similarity">
    <text evidence="1">Belongs to the CBF/MAK21 family.</text>
</comment>
<dbReference type="KEGG" id="tut:107364558"/>
<evidence type="ECO:0000259" key="3">
    <source>
        <dbReference type="Pfam" id="PF03914"/>
    </source>
</evidence>
<feature type="compositionally biased region" description="Basic and acidic residues" evidence="2">
    <location>
        <begin position="830"/>
        <end position="843"/>
    </location>
</feature>
<evidence type="ECO:0000256" key="2">
    <source>
        <dbReference type="SAM" id="MobiDB-lite"/>
    </source>
</evidence>
<feature type="region of interest" description="Disordered" evidence="2">
    <location>
        <begin position="478"/>
        <end position="543"/>
    </location>
</feature>
<accession>T1KIX4</accession>
<dbReference type="InterPro" id="IPR016024">
    <property type="entry name" value="ARM-type_fold"/>
</dbReference>
<dbReference type="eggNOG" id="KOG2038">
    <property type="taxonomic scope" value="Eukaryota"/>
</dbReference>
<dbReference type="EMBL" id="CAEY01000114">
    <property type="status" value="NOT_ANNOTATED_CDS"/>
    <property type="molecule type" value="Genomic_DNA"/>
</dbReference>
<dbReference type="HOGENOM" id="CLU_003417_3_1_1"/>
<evidence type="ECO:0000313" key="4">
    <source>
        <dbReference type="EnsemblMetazoa" id="tetur12g02900.1"/>
    </source>
</evidence>
<feature type="compositionally biased region" description="Basic and acidic residues" evidence="2">
    <location>
        <begin position="522"/>
        <end position="542"/>
    </location>
</feature>
<feature type="compositionally biased region" description="Acidic residues" evidence="2">
    <location>
        <begin position="771"/>
        <end position="784"/>
    </location>
</feature>
<dbReference type="PANTHER" id="PTHR12048:SF0">
    <property type="entry name" value="CCAAT_ENHANCER-BINDING PROTEIN ZETA"/>
    <property type="match status" value="1"/>
</dbReference>
<dbReference type="Pfam" id="PF03914">
    <property type="entry name" value="CBF"/>
    <property type="match status" value="1"/>
</dbReference>
<reference evidence="5" key="1">
    <citation type="submission" date="2011-08" db="EMBL/GenBank/DDBJ databases">
        <authorList>
            <person name="Rombauts S."/>
        </authorList>
    </citation>
    <scope>NUCLEOTIDE SEQUENCE</scope>
    <source>
        <strain evidence="5">London</strain>
    </source>
</reference>
<sequence>MVRTKFEDAKAAKEQLLIPIDKKWWQLRPDLSAIKIKSALNSDEESLRQEAEYLLETDRKKYLAYKQAAEKSDFNWITSVIKSGTFTDRLSANTLLIQDSPIHNLHSLHKLIDIVDSKGIRECLMSMENLKELFLGDLLLKDKKLKTFSELIGYLHNKQGDQRNRQLVIFHFEDKLLSEYRRFLEILAKVSMEGNDAVKSKAVNVMFELLSERPEQEQFLLEKLVNKLGDPIPKRAAHVANLLVKLVNLKHPKMKEIVVKEVEQILFRQHISELAQFHGLCFLSQVLLEHRDKDLASRMINIYFNFFDASTKKEDVKNKMMNVLITGVSRAMPYANMKPELLEKRLESFYKVIHLVNQNTSVQGMVLIFNLMDSKDSGLISDRLYTMLYRSLLDINMETCSRRALYLNLLFKAMKRDPVPHRVIAFMKRLLQICLYQPPSIVCGILVLISSIVKIKPELQGTLKPVQVSKILTEDDEDEHYEDIEIDDEEEEEDNKSKKSKSHKGESLKEKSKLSKKKKDKAMKAAKVDSVETNGVEKEKGKSTAPVTWMHNKNLKNEQNSTVYDISARNPIYANAKYCINWELTLLQNHYHPSASLFANKMLEGESISYEGDPLENFTLKRFMDRFVFRNPKQIDKQKAAQAAKSTVFARLNKSKVTPIQDLANAPKSNVPLEEQFIYDYLVQKKKEAEENEQFKDNESVSSEDFERLLLKFEPDIDADTDFMNISCKKDKKKKGKHDAEGEESSGSDDSLSDDDFDMDSDDEFYREAFDDVDEDLAEVEFAGDETFLSDKEEGSEDGEDMDTSKYKRRGRDKNMVNLFAAADKFAHLLEGKESDEENKNNSDDDDDDDDDNNRRNKRNKRRMPKRKPNQKFKRRR</sequence>
<reference evidence="4" key="2">
    <citation type="submission" date="2015-06" db="UniProtKB">
        <authorList>
            <consortium name="EnsemblMetazoa"/>
        </authorList>
    </citation>
    <scope>IDENTIFICATION</scope>
</reference>
<feature type="compositionally biased region" description="Acidic residues" evidence="2">
    <location>
        <begin position="741"/>
        <end position="763"/>
    </location>
</feature>
<protein>
    <recommendedName>
        <fullName evidence="3">CCAAT-binding factor domain-containing protein</fullName>
    </recommendedName>
</protein>
<proteinExistence type="inferred from homology"/>
<evidence type="ECO:0000256" key="1">
    <source>
        <dbReference type="ARBA" id="ARBA00007797"/>
    </source>
</evidence>
<organism evidence="4 5">
    <name type="scientific">Tetranychus urticae</name>
    <name type="common">Two-spotted spider mite</name>
    <dbReference type="NCBI Taxonomy" id="32264"/>
    <lineage>
        <taxon>Eukaryota</taxon>
        <taxon>Metazoa</taxon>
        <taxon>Ecdysozoa</taxon>
        <taxon>Arthropoda</taxon>
        <taxon>Chelicerata</taxon>
        <taxon>Arachnida</taxon>
        <taxon>Acari</taxon>
        <taxon>Acariformes</taxon>
        <taxon>Trombidiformes</taxon>
        <taxon>Prostigmata</taxon>
        <taxon>Eleutherengona</taxon>
        <taxon>Raphignathae</taxon>
        <taxon>Tetranychoidea</taxon>
        <taxon>Tetranychidae</taxon>
        <taxon>Tetranychus</taxon>
    </lineage>
</organism>
<dbReference type="SUPFAM" id="SSF48371">
    <property type="entry name" value="ARM repeat"/>
    <property type="match status" value="1"/>
</dbReference>
<gene>
    <name evidence="4" type="primary">107364558</name>
</gene>
<evidence type="ECO:0000313" key="5">
    <source>
        <dbReference type="Proteomes" id="UP000015104"/>
    </source>
</evidence>
<dbReference type="PANTHER" id="PTHR12048">
    <property type="entry name" value="CCAAT-BINDING FACTOR-RELATED"/>
    <property type="match status" value="1"/>
</dbReference>